<feature type="non-terminal residue" evidence="1">
    <location>
        <position position="1"/>
    </location>
</feature>
<comment type="caution">
    <text evidence="1">The sequence shown here is derived from an EMBL/GenBank/DDBJ whole genome shotgun (WGS) entry which is preliminary data.</text>
</comment>
<dbReference type="Pfam" id="PF04278">
    <property type="entry name" value="Tic22"/>
    <property type="match status" value="1"/>
</dbReference>
<dbReference type="EMBL" id="JADQBC010000058">
    <property type="protein sequence ID" value="MBR8828169.1"/>
    <property type="molecule type" value="Genomic_DNA"/>
</dbReference>
<evidence type="ECO:0000313" key="2">
    <source>
        <dbReference type="Proteomes" id="UP000767446"/>
    </source>
</evidence>
<name>A0A941GQU8_9CHRO</name>
<dbReference type="Gene3D" id="3.40.1350.100">
    <property type="match status" value="1"/>
</dbReference>
<proteinExistence type="predicted"/>
<gene>
    <name evidence="1" type="ORF">DSM107014_09780</name>
</gene>
<reference evidence="1" key="1">
    <citation type="submission" date="2021-02" db="EMBL/GenBank/DDBJ databases">
        <title>Metagenome analyses of Stigonema ocellatum DSM 106950, Chlorogloea purpurea SAG 13.99 and Gomphosphaeria aponina DSM 107014.</title>
        <authorList>
            <person name="Marter P."/>
            <person name="Huang S."/>
        </authorList>
    </citation>
    <scope>NUCLEOTIDE SEQUENCE</scope>
    <source>
        <strain evidence="1">JP213</strain>
    </source>
</reference>
<dbReference type="AlphaFoldDB" id="A0A941GQU8"/>
<dbReference type="GO" id="GO:0015031">
    <property type="term" value="P:protein transport"/>
    <property type="evidence" value="ECO:0007669"/>
    <property type="project" value="InterPro"/>
</dbReference>
<evidence type="ECO:0000313" key="1">
    <source>
        <dbReference type="EMBL" id="MBR8828169.1"/>
    </source>
</evidence>
<accession>A0A941GQU8</accession>
<protein>
    <submittedName>
        <fullName evidence="1">Uncharacterized protein</fullName>
    </submittedName>
</protein>
<dbReference type="InterPro" id="IPR007378">
    <property type="entry name" value="Tic22-like"/>
</dbReference>
<sequence length="97" mass="10974">QQGYLTLKQNEQEVIPFFFEKEQLDAMLEQFKQDKPDIASTIKIEVVALESIMTTLQESDDEMLTKILLWPSQESIEFVRSTQPEGQSAPAAGQATP</sequence>
<dbReference type="Proteomes" id="UP000767446">
    <property type="component" value="Unassembled WGS sequence"/>
</dbReference>
<organism evidence="1 2">
    <name type="scientific">Gomphosphaeria aponina SAG 52.96 = DSM 107014</name>
    <dbReference type="NCBI Taxonomy" id="1521640"/>
    <lineage>
        <taxon>Bacteria</taxon>
        <taxon>Bacillati</taxon>
        <taxon>Cyanobacteriota</taxon>
        <taxon>Cyanophyceae</taxon>
        <taxon>Oscillatoriophycideae</taxon>
        <taxon>Chroococcales</taxon>
        <taxon>Gomphosphaeriaceae</taxon>
        <taxon>Gomphosphaeria</taxon>
    </lineage>
</organism>